<evidence type="ECO:0000256" key="2">
    <source>
        <dbReference type="ARBA" id="ARBA00010992"/>
    </source>
</evidence>
<feature type="transmembrane region" description="Helical" evidence="7">
    <location>
        <begin position="50"/>
        <end position="69"/>
    </location>
</feature>
<feature type="domain" description="Major facilitator superfamily (MFS) profile" evidence="9">
    <location>
        <begin position="1"/>
        <end position="336"/>
    </location>
</feature>
<keyword evidence="6 7" id="KW-0472">Membrane</keyword>
<feature type="transmembrane region" description="Helical" evidence="7">
    <location>
        <begin position="305"/>
        <end position="328"/>
    </location>
</feature>
<feature type="transmembrane region" description="Helical" evidence="7">
    <location>
        <begin position="81"/>
        <end position="99"/>
    </location>
</feature>
<dbReference type="PROSITE" id="PS50850">
    <property type="entry name" value="MFS"/>
    <property type="match status" value="1"/>
</dbReference>
<proteinExistence type="inferred from homology"/>
<evidence type="ECO:0000313" key="10">
    <source>
        <dbReference type="Proteomes" id="UP000813463"/>
    </source>
</evidence>
<evidence type="ECO:0000256" key="6">
    <source>
        <dbReference type="ARBA" id="ARBA00023136"/>
    </source>
</evidence>
<dbReference type="InterPro" id="IPR036259">
    <property type="entry name" value="MFS_trans_sf"/>
</dbReference>
<dbReference type="InterPro" id="IPR045262">
    <property type="entry name" value="STP/PLT_plant"/>
</dbReference>
<comment type="similarity">
    <text evidence="2">Belongs to the major facilitator superfamily. Sugar transporter (TC 2.A.1.1) family.</text>
</comment>
<comment type="subcellular location">
    <subcellularLocation>
        <location evidence="1">Membrane</location>
        <topology evidence="1">Multi-pass membrane protein</topology>
    </subcellularLocation>
</comment>
<keyword evidence="10" id="KW-1185">Reference proteome</keyword>
<evidence type="ECO:0000256" key="4">
    <source>
        <dbReference type="ARBA" id="ARBA00022692"/>
    </source>
</evidence>
<keyword evidence="8" id="KW-0732">Signal</keyword>
<dbReference type="SUPFAM" id="SSF103473">
    <property type="entry name" value="MFS general substrate transporter"/>
    <property type="match status" value="1"/>
</dbReference>
<evidence type="ECO:0000313" key="11">
    <source>
        <dbReference type="RefSeq" id="XP_056692501.1"/>
    </source>
</evidence>
<dbReference type="InterPro" id="IPR020846">
    <property type="entry name" value="MFS_dom"/>
</dbReference>
<keyword evidence="4 7" id="KW-0812">Transmembrane</keyword>
<sequence>MFIGIILITWFPATSIACCGFVMQSIGIGLASKVIPTIAEEITPYTCPMLFNVALMFGPLGANVMNLIVSNQASWGWRVSYGIVGGVVMIILLLSLFVTESPAFMLEKNKIGEAETILQKVNGKDDIKESLSILKFWVEKAKKSSPKLLIKPLSHPPLIITLFISILPIFGAVDTIQFYGPLLFKSANILQKNLYFAPIGISLIQIFFRLLSLGVVELFGRKKLLLFAISLRMILEVVMCIEFYKHSHMLRYLDFPQPMLVVGGLYVAMDAFLTPPNGWLEVSFPPETKQIGSTISITLGPLQNAITAAISVLLVCKLNRSVFFFFFLGMSLSFYS</sequence>
<evidence type="ECO:0000256" key="7">
    <source>
        <dbReference type="SAM" id="Phobius"/>
    </source>
</evidence>
<name>A0ABM3RA49_SPIOL</name>
<reference evidence="10" key="1">
    <citation type="journal article" date="2021" name="Nat. Commun.">
        <title>Genomic analyses provide insights into spinach domestication and the genetic basis of agronomic traits.</title>
        <authorList>
            <person name="Cai X."/>
            <person name="Sun X."/>
            <person name="Xu C."/>
            <person name="Sun H."/>
            <person name="Wang X."/>
            <person name="Ge C."/>
            <person name="Zhang Z."/>
            <person name="Wang Q."/>
            <person name="Fei Z."/>
            <person name="Jiao C."/>
            <person name="Wang Q."/>
        </authorList>
    </citation>
    <scope>NUCLEOTIDE SEQUENCE [LARGE SCALE GENOMIC DNA]</scope>
    <source>
        <strain evidence="10">cv. Varoflay</strain>
    </source>
</reference>
<dbReference type="InterPro" id="IPR005829">
    <property type="entry name" value="Sugar_transporter_CS"/>
</dbReference>
<dbReference type="GeneID" id="130467760"/>
<evidence type="ECO:0000256" key="1">
    <source>
        <dbReference type="ARBA" id="ARBA00004141"/>
    </source>
</evidence>
<dbReference type="Pfam" id="PF00083">
    <property type="entry name" value="Sugar_tr"/>
    <property type="match status" value="1"/>
</dbReference>
<dbReference type="PANTHER" id="PTHR23500">
    <property type="entry name" value="SOLUTE CARRIER FAMILY 2, FACILITATED GLUCOSE TRANSPORTER"/>
    <property type="match status" value="1"/>
</dbReference>
<evidence type="ECO:0000256" key="5">
    <source>
        <dbReference type="ARBA" id="ARBA00022989"/>
    </source>
</evidence>
<reference evidence="11" key="2">
    <citation type="submission" date="2025-08" db="UniProtKB">
        <authorList>
            <consortium name="RefSeq"/>
        </authorList>
    </citation>
    <scope>IDENTIFICATION</scope>
    <source>
        <tissue evidence="11">Leaf</tissue>
    </source>
</reference>
<feature type="chain" id="PRO_5046018684" evidence="8">
    <location>
        <begin position="18"/>
        <end position="336"/>
    </location>
</feature>
<feature type="transmembrane region" description="Helical" evidence="7">
    <location>
        <begin position="194"/>
        <end position="212"/>
    </location>
</feature>
<keyword evidence="5 7" id="KW-1133">Transmembrane helix</keyword>
<dbReference type="RefSeq" id="XP_056692501.1">
    <property type="nucleotide sequence ID" value="XM_056836523.1"/>
</dbReference>
<keyword evidence="3" id="KW-0813">Transport</keyword>
<protein>
    <submittedName>
        <fullName evidence="11">Sugar transport protein 8-like</fullName>
    </submittedName>
</protein>
<dbReference type="PANTHER" id="PTHR23500:SF357">
    <property type="entry name" value="IP12678P"/>
    <property type="match status" value="1"/>
</dbReference>
<evidence type="ECO:0000256" key="8">
    <source>
        <dbReference type="SAM" id="SignalP"/>
    </source>
</evidence>
<feature type="transmembrane region" description="Helical" evidence="7">
    <location>
        <begin position="224"/>
        <end position="243"/>
    </location>
</feature>
<dbReference type="InterPro" id="IPR005828">
    <property type="entry name" value="MFS_sugar_transport-like"/>
</dbReference>
<accession>A0ABM3RA49</accession>
<organism evidence="10 11">
    <name type="scientific">Spinacia oleracea</name>
    <name type="common">Spinach</name>
    <dbReference type="NCBI Taxonomy" id="3562"/>
    <lineage>
        <taxon>Eukaryota</taxon>
        <taxon>Viridiplantae</taxon>
        <taxon>Streptophyta</taxon>
        <taxon>Embryophyta</taxon>
        <taxon>Tracheophyta</taxon>
        <taxon>Spermatophyta</taxon>
        <taxon>Magnoliopsida</taxon>
        <taxon>eudicotyledons</taxon>
        <taxon>Gunneridae</taxon>
        <taxon>Pentapetalae</taxon>
        <taxon>Caryophyllales</taxon>
        <taxon>Chenopodiaceae</taxon>
        <taxon>Chenopodioideae</taxon>
        <taxon>Anserineae</taxon>
        <taxon>Spinacia</taxon>
    </lineage>
</organism>
<dbReference type="Gene3D" id="1.20.1250.20">
    <property type="entry name" value="MFS general substrate transporter like domains"/>
    <property type="match status" value="1"/>
</dbReference>
<evidence type="ECO:0000256" key="3">
    <source>
        <dbReference type="ARBA" id="ARBA00022448"/>
    </source>
</evidence>
<feature type="signal peptide" evidence="8">
    <location>
        <begin position="1"/>
        <end position="17"/>
    </location>
</feature>
<dbReference type="Proteomes" id="UP000813463">
    <property type="component" value="Chromosome 2"/>
</dbReference>
<gene>
    <name evidence="11" type="primary">LOC130467760</name>
</gene>
<dbReference type="PROSITE" id="PS00216">
    <property type="entry name" value="SUGAR_TRANSPORT_1"/>
    <property type="match status" value="1"/>
</dbReference>
<evidence type="ECO:0000259" key="9">
    <source>
        <dbReference type="PROSITE" id="PS50850"/>
    </source>
</evidence>
<feature type="transmembrane region" description="Helical" evidence="7">
    <location>
        <begin position="158"/>
        <end position="182"/>
    </location>
</feature>